<dbReference type="PANTHER" id="PTHR30031">
    <property type="entry name" value="PHOSPHOENOLPYRUVATE CARBOXYKINASE ATP"/>
    <property type="match status" value="1"/>
</dbReference>
<keyword evidence="5 10" id="KW-0547">Nucleotide-binding</keyword>
<name>A0A0N8GQC3_9CHLR</name>
<feature type="binding site" evidence="10">
    <location>
        <position position="311"/>
    </location>
    <ligand>
        <name>ATP</name>
        <dbReference type="ChEBI" id="CHEBI:30616"/>
    </ligand>
</feature>
<comment type="similarity">
    <text evidence="2 10">Belongs to the phosphoenolpyruvate carboxykinase (ATP) family.</text>
</comment>
<dbReference type="InterPro" id="IPR001272">
    <property type="entry name" value="PEP_carboxykinase_ATP"/>
</dbReference>
<dbReference type="UniPathway" id="UPA00138"/>
<dbReference type="NCBIfam" id="NF006821">
    <property type="entry name" value="PRK09344.1-3"/>
    <property type="match status" value="1"/>
</dbReference>
<dbReference type="PATRIC" id="fig|869279.4.peg.2218"/>
<evidence type="ECO:0000256" key="3">
    <source>
        <dbReference type="ARBA" id="ARBA00012363"/>
    </source>
</evidence>
<dbReference type="NCBIfam" id="TIGR00224">
    <property type="entry name" value="pckA"/>
    <property type="match status" value="1"/>
</dbReference>
<feature type="binding site" evidence="10">
    <location>
        <position position="245"/>
    </location>
    <ligand>
        <name>Mn(2+)</name>
        <dbReference type="ChEBI" id="CHEBI:29035"/>
    </ligand>
</feature>
<feature type="binding site" evidence="10">
    <location>
        <position position="437"/>
    </location>
    <ligand>
        <name>ATP</name>
        <dbReference type="ChEBI" id="CHEBI:30616"/>
    </ligand>
</feature>
<dbReference type="CDD" id="cd00484">
    <property type="entry name" value="PEPCK_ATP"/>
    <property type="match status" value="1"/>
</dbReference>
<feature type="binding site" evidence="10">
    <location>
        <begin position="431"/>
        <end position="432"/>
    </location>
    <ligand>
        <name>ATP</name>
        <dbReference type="ChEBI" id="CHEBI:30616"/>
    </ligand>
</feature>
<evidence type="ECO:0000313" key="12">
    <source>
        <dbReference type="Proteomes" id="UP000050544"/>
    </source>
</evidence>
<dbReference type="SUPFAM" id="SSF53795">
    <property type="entry name" value="PEP carboxykinase-like"/>
    <property type="match status" value="1"/>
</dbReference>
<dbReference type="GO" id="GO:0046872">
    <property type="term" value="F:metal ion binding"/>
    <property type="evidence" value="ECO:0007669"/>
    <property type="project" value="UniProtKB-KW"/>
</dbReference>
<organism evidence="11 12">
    <name type="scientific">Thermanaerothrix daxensis</name>
    <dbReference type="NCBI Taxonomy" id="869279"/>
    <lineage>
        <taxon>Bacteria</taxon>
        <taxon>Bacillati</taxon>
        <taxon>Chloroflexota</taxon>
        <taxon>Anaerolineae</taxon>
        <taxon>Anaerolineales</taxon>
        <taxon>Anaerolineaceae</taxon>
        <taxon>Thermanaerothrix</taxon>
    </lineage>
</organism>
<evidence type="ECO:0000256" key="5">
    <source>
        <dbReference type="ARBA" id="ARBA00022741"/>
    </source>
</evidence>
<feature type="binding site" evidence="10">
    <location>
        <position position="208"/>
    </location>
    <ligand>
        <name>Mn(2+)</name>
        <dbReference type="ChEBI" id="CHEBI:29035"/>
    </ligand>
</feature>
<keyword evidence="8 10" id="KW-0456">Lyase</keyword>
<feature type="binding site" evidence="10">
    <location>
        <position position="189"/>
    </location>
    <ligand>
        <name>Mn(2+)</name>
        <dbReference type="ChEBI" id="CHEBI:29035"/>
    </ligand>
</feature>
<comment type="caution">
    <text evidence="11">The sequence shown here is derived from an EMBL/GenBank/DDBJ whole genome shotgun (WGS) entry which is preliminary data.</text>
</comment>
<evidence type="ECO:0000256" key="9">
    <source>
        <dbReference type="ARBA" id="ARBA00047371"/>
    </source>
</evidence>
<evidence type="ECO:0000256" key="8">
    <source>
        <dbReference type="ARBA" id="ARBA00023239"/>
    </source>
</evidence>
<feature type="binding site" evidence="10">
    <location>
        <position position="189"/>
    </location>
    <ligand>
        <name>ATP</name>
        <dbReference type="ChEBI" id="CHEBI:30616"/>
    </ligand>
</feature>
<keyword evidence="11" id="KW-0670">Pyruvate</keyword>
<dbReference type="PROSITE" id="PS00532">
    <property type="entry name" value="PEPCK_ATP"/>
    <property type="match status" value="1"/>
</dbReference>
<evidence type="ECO:0000256" key="6">
    <source>
        <dbReference type="ARBA" id="ARBA00022793"/>
    </source>
</evidence>
<keyword evidence="10" id="KW-0963">Cytoplasm</keyword>
<dbReference type="GO" id="GO:0016301">
    <property type="term" value="F:kinase activity"/>
    <property type="evidence" value="ECO:0007669"/>
    <property type="project" value="UniProtKB-KW"/>
</dbReference>
<dbReference type="GO" id="GO:0004612">
    <property type="term" value="F:phosphoenolpyruvate carboxykinase (ATP) activity"/>
    <property type="evidence" value="ECO:0007669"/>
    <property type="project" value="UniProtKB-UniRule"/>
</dbReference>
<evidence type="ECO:0000256" key="1">
    <source>
        <dbReference type="ARBA" id="ARBA00004742"/>
    </source>
</evidence>
<accession>A0A0N8GQC3</accession>
<gene>
    <name evidence="10" type="primary">pckA</name>
    <name evidence="11" type="ORF">SE15_07430</name>
</gene>
<dbReference type="NCBIfam" id="NF006820">
    <property type="entry name" value="PRK09344.1-2"/>
    <property type="match status" value="1"/>
</dbReference>
<dbReference type="InterPro" id="IPR013035">
    <property type="entry name" value="PEP_carboxykinase_C"/>
</dbReference>
<dbReference type="HAMAP" id="MF_00453">
    <property type="entry name" value="PEPCK_ATP"/>
    <property type="match status" value="1"/>
</dbReference>
<comment type="cofactor">
    <cofactor evidence="10">
        <name>Mn(2+)</name>
        <dbReference type="ChEBI" id="CHEBI:29035"/>
    </cofactor>
    <text evidence="10">Binds 1 Mn(2+) ion per subunit.</text>
</comment>
<comment type="pathway">
    <text evidence="1 10">Carbohydrate biosynthesis; gluconeogenesis.</text>
</comment>
<evidence type="ECO:0000256" key="7">
    <source>
        <dbReference type="ARBA" id="ARBA00022840"/>
    </source>
</evidence>
<dbReference type="Gene3D" id="3.90.228.20">
    <property type="match status" value="1"/>
</dbReference>
<dbReference type="Gene3D" id="3.40.449.10">
    <property type="entry name" value="Phosphoenolpyruvate Carboxykinase, domain 1"/>
    <property type="match status" value="1"/>
</dbReference>
<feature type="binding site" evidence="10">
    <location>
        <position position="183"/>
    </location>
    <ligand>
        <name>substrate</name>
    </ligand>
</feature>
<feature type="binding site" evidence="10">
    <location>
        <position position="49"/>
    </location>
    <ligand>
        <name>substrate</name>
    </ligand>
</feature>
<keyword evidence="11" id="KW-0808">Transferase</keyword>
<dbReference type="EC" id="4.1.1.49" evidence="3 10"/>
<dbReference type="STRING" id="869279.SE15_07430"/>
<reference evidence="11 12" key="1">
    <citation type="submission" date="2015-07" db="EMBL/GenBank/DDBJ databases">
        <title>Whole genome sequence of Thermanaerothrix daxensis DSM 23592.</title>
        <authorList>
            <person name="Hemp J."/>
            <person name="Ward L.M."/>
            <person name="Pace L.A."/>
            <person name="Fischer W.W."/>
        </authorList>
    </citation>
    <scope>NUCLEOTIDE SEQUENCE [LARGE SCALE GENOMIC DNA]</scope>
    <source>
        <strain evidence="11 12">GNS-1</strain>
    </source>
</reference>
<dbReference type="PIRSF" id="PIRSF006294">
    <property type="entry name" value="PEP_crbxkin"/>
    <property type="match status" value="1"/>
</dbReference>
<dbReference type="OrthoDB" id="9806325at2"/>
<keyword evidence="4 10" id="KW-0312">Gluconeogenesis</keyword>
<feature type="binding site" evidence="10">
    <location>
        <begin position="224"/>
        <end position="232"/>
    </location>
    <ligand>
        <name>ATP</name>
        <dbReference type="ChEBI" id="CHEBI:30616"/>
    </ligand>
</feature>
<feature type="binding site" evidence="10">
    <location>
        <position position="311"/>
    </location>
    <ligand>
        <name>substrate</name>
    </ligand>
</feature>
<keyword evidence="7 10" id="KW-0067">ATP-binding</keyword>
<dbReference type="Pfam" id="PF01293">
    <property type="entry name" value="PEPCK_ATP"/>
    <property type="match status" value="1"/>
</dbReference>
<keyword evidence="11" id="KW-0418">Kinase</keyword>
<comment type="catalytic activity">
    <reaction evidence="9 10">
        <text>oxaloacetate + ATP = phosphoenolpyruvate + ADP + CO2</text>
        <dbReference type="Rhea" id="RHEA:18617"/>
        <dbReference type="ChEBI" id="CHEBI:16452"/>
        <dbReference type="ChEBI" id="CHEBI:16526"/>
        <dbReference type="ChEBI" id="CHEBI:30616"/>
        <dbReference type="ChEBI" id="CHEBI:58702"/>
        <dbReference type="ChEBI" id="CHEBI:456216"/>
        <dbReference type="EC" id="4.1.1.49"/>
    </reaction>
</comment>
<proteinExistence type="inferred from homology"/>
<dbReference type="InterPro" id="IPR015994">
    <property type="entry name" value="PEPCK_ATP_CS"/>
</dbReference>
<feature type="binding site" evidence="10">
    <location>
        <position position="189"/>
    </location>
    <ligand>
        <name>substrate</name>
    </ligand>
</feature>
<evidence type="ECO:0000313" key="11">
    <source>
        <dbReference type="EMBL" id="KPL83298.1"/>
    </source>
</evidence>
<dbReference type="PANTHER" id="PTHR30031:SF0">
    <property type="entry name" value="PHOSPHOENOLPYRUVATE CARBOXYKINASE (ATP)"/>
    <property type="match status" value="1"/>
</dbReference>
<keyword evidence="6 10" id="KW-0210">Decarboxylase</keyword>
<feature type="binding site" evidence="10">
    <location>
        <position position="208"/>
    </location>
    <ligand>
        <name>ATP</name>
        <dbReference type="ChEBI" id="CHEBI:30616"/>
    </ligand>
</feature>
<sequence>MEAQGLYNLGDIRWNLSTAQLVEEIIRNKEGWLSHHGAIVVHTGKHTGRAPRDKFIVAYPDHDDIWWGPINSPISPEYFARLHQKFATFFQLRPIYVQDVWIGNHPAYRLPVRIITEKAWHSLFARNLFIREEQTTGPHSNPEFTLIHAPSFRANPVEDGTRSETVIAIDFVRRLVLIGGTAYAGEIKKAMFTVMNYLLPQHHVLPMHCSANVGPQGDVALFFGLSGTGKTTLSSDPERPLIGDDEHGWGEDGIFNFEGGCYAKTIRLNAQLEPLIWSAVHRFGTVLENVILNPDSRLVDFESDTITENTRAAYPLEFIPHALKEGRGGHPQHIFFLSADAFGVLPPLARLTPEQALFFFLTGYTAKLAGTETGLGREPQATFSACFGAPFLPLHPTVYGRMLKEKIQQHGTQVWLINTGWTGGPYGVGTRIPLPYTRAMVHAVLSHGLDSVPYHQDPIFGLWVPETCPGVPRELLQPRQTWSDPQAYDQQARTLAEQFRANFEAITETSLTVALNHREG</sequence>
<comment type="subcellular location">
    <subcellularLocation>
        <location evidence="10">Cytoplasm</location>
    </subcellularLocation>
</comment>
<dbReference type="InterPro" id="IPR008210">
    <property type="entry name" value="PEP_carboxykinase_N"/>
</dbReference>
<comment type="function">
    <text evidence="10">Involved in the gluconeogenesis. Catalyzes the conversion of oxaloacetate (OAA) to phosphoenolpyruvate (PEP) through direct phosphoryl transfer between the nucleoside triphosphate and OAA.</text>
</comment>
<protein>
    <recommendedName>
        <fullName evidence="3 10">Phosphoenolpyruvate carboxykinase (ATP)</fullName>
        <shortName evidence="10">PCK</shortName>
        <shortName evidence="10">PEP carboxykinase</shortName>
        <shortName evidence="10">PEPCK</shortName>
        <ecNumber evidence="3 10">4.1.1.49</ecNumber>
    </recommendedName>
</protein>
<dbReference type="EMBL" id="LGKO01000004">
    <property type="protein sequence ID" value="KPL83298.1"/>
    <property type="molecule type" value="Genomic_DNA"/>
</dbReference>
<keyword evidence="12" id="KW-1185">Reference proteome</keyword>
<evidence type="ECO:0000256" key="10">
    <source>
        <dbReference type="HAMAP-Rule" id="MF_00453"/>
    </source>
</evidence>
<dbReference type="GO" id="GO:0005524">
    <property type="term" value="F:ATP binding"/>
    <property type="evidence" value="ECO:0007669"/>
    <property type="project" value="UniProtKB-UniRule"/>
</dbReference>
<evidence type="ECO:0000256" key="4">
    <source>
        <dbReference type="ARBA" id="ARBA00022432"/>
    </source>
</evidence>
<dbReference type="GO" id="GO:0006094">
    <property type="term" value="P:gluconeogenesis"/>
    <property type="evidence" value="ECO:0007669"/>
    <property type="project" value="UniProtKB-UniRule"/>
</dbReference>
<dbReference type="SUPFAM" id="SSF68923">
    <property type="entry name" value="PEP carboxykinase N-terminal domain"/>
    <property type="match status" value="1"/>
</dbReference>
<dbReference type="Gene3D" id="2.170.8.10">
    <property type="entry name" value="Phosphoenolpyruvate Carboxykinase, domain 2"/>
    <property type="match status" value="1"/>
</dbReference>
<dbReference type="AlphaFoldDB" id="A0A0N8GQC3"/>
<evidence type="ECO:0000256" key="2">
    <source>
        <dbReference type="ARBA" id="ARBA00006052"/>
    </source>
</evidence>
<keyword evidence="10" id="KW-0464">Manganese</keyword>
<feature type="binding site" evidence="10">
    <location>
        <position position="273"/>
    </location>
    <ligand>
        <name>ATP</name>
        <dbReference type="ChEBI" id="CHEBI:30616"/>
    </ligand>
</feature>
<dbReference type="Proteomes" id="UP000050544">
    <property type="component" value="Unassembled WGS sequence"/>
</dbReference>
<keyword evidence="10" id="KW-0479">Metal-binding</keyword>
<dbReference type="GO" id="GO:0005829">
    <property type="term" value="C:cytosol"/>
    <property type="evidence" value="ECO:0007669"/>
    <property type="project" value="TreeGrafter"/>
</dbReference>